<evidence type="ECO:0000313" key="4">
    <source>
        <dbReference type="EMBL" id="CAB4187997.1"/>
    </source>
</evidence>
<organism evidence="3">
    <name type="scientific">uncultured Caudovirales phage</name>
    <dbReference type="NCBI Taxonomy" id="2100421"/>
    <lineage>
        <taxon>Viruses</taxon>
        <taxon>Duplodnaviria</taxon>
        <taxon>Heunggongvirae</taxon>
        <taxon>Uroviricota</taxon>
        <taxon>Caudoviricetes</taxon>
        <taxon>Peduoviridae</taxon>
        <taxon>Maltschvirus</taxon>
        <taxon>Maltschvirus maltsch</taxon>
    </lineage>
</organism>
<accession>A0A6J5Q5D8</accession>
<dbReference type="EMBL" id="LR796488">
    <property type="protein sequence ID" value="CAB4147666.1"/>
    <property type="molecule type" value="Genomic_DNA"/>
</dbReference>
<dbReference type="SUPFAM" id="SSF54060">
    <property type="entry name" value="His-Me finger endonucleases"/>
    <property type="match status" value="1"/>
</dbReference>
<evidence type="ECO:0000313" key="3">
    <source>
        <dbReference type="EMBL" id="CAB4178692.1"/>
    </source>
</evidence>
<name>A0A6J5Q5D8_9CAUD</name>
<dbReference type="EMBL" id="LR796970">
    <property type="protein sequence ID" value="CAB4178692.1"/>
    <property type="molecule type" value="Genomic_DNA"/>
</dbReference>
<dbReference type="EMBL" id="LR797500">
    <property type="protein sequence ID" value="CAB4220335.1"/>
    <property type="molecule type" value="Genomic_DNA"/>
</dbReference>
<feature type="domain" description="HNH nuclease" evidence="1">
    <location>
        <begin position="54"/>
        <end position="97"/>
    </location>
</feature>
<protein>
    <submittedName>
        <fullName evidence="3">HNH nuclease</fullName>
    </submittedName>
</protein>
<dbReference type="EMBL" id="LR797115">
    <property type="protein sequence ID" value="CAB4187997.1"/>
    <property type="molecule type" value="Genomic_DNA"/>
</dbReference>
<evidence type="ECO:0000313" key="2">
    <source>
        <dbReference type="EMBL" id="CAB4147666.1"/>
    </source>
</evidence>
<gene>
    <name evidence="3" type="ORF">UFOVP1020_33</name>
    <name evidence="4" type="ORF">UFOVP1170_28</name>
    <name evidence="5" type="ORF">UFOVP1621_17</name>
    <name evidence="2" type="ORF">UFOVP512_38</name>
</gene>
<proteinExistence type="predicted"/>
<dbReference type="InterPro" id="IPR003615">
    <property type="entry name" value="HNH_nuc"/>
</dbReference>
<sequence length="169" mass="18838">MAEVSIRPFKCPRHWTLSQRIAHYSKAHPSGCVLWCASTKFGYGQLNWKGRPLFAHRLSWEVANGPIPAGMEVCHRCDTPLCVNVSHLFLGTHAENMADAARKGRQMSGEARSAVSQRGADQWNSKLTTDEVRAIRAAPGPYSAIARQYGVSKSNIVMIRTGKSWRHLH</sequence>
<reference evidence="3" key="1">
    <citation type="submission" date="2020-05" db="EMBL/GenBank/DDBJ databases">
        <authorList>
            <person name="Chiriac C."/>
            <person name="Salcher M."/>
            <person name="Ghai R."/>
            <person name="Kavagutti S V."/>
        </authorList>
    </citation>
    <scope>NUCLEOTIDE SEQUENCE</scope>
</reference>
<dbReference type="Pfam" id="PF13392">
    <property type="entry name" value="HNH_3"/>
    <property type="match status" value="1"/>
</dbReference>
<evidence type="ECO:0000313" key="5">
    <source>
        <dbReference type="EMBL" id="CAB4220335.1"/>
    </source>
</evidence>
<dbReference type="InterPro" id="IPR044925">
    <property type="entry name" value="His-Me_finger_sf"/>
</dbReference>
<dbReference type="Gene3D" id="3.90.75.20">
    <property type="match status" value="1"/>
</dbReference>
<evidence type="ECO:0000259" key="1">
    <source>
        <dbReference type="Pfam" id="PF13392"/>
    </source>
</evidence>